<name>A0A4R1GGE9_9GAMM</name>
<proteinExistence type="predicted"/>
<protein>
    <submittedName>
        <fullName evidence="2">Uncharacterized protein</fullName>
    </submittedName>
</protein>
<accession>A0A4R1GGE9</accession>
<gene>
    <name evidence="2" type="ORF">CLV83_2678</name>
</gene>
<comment type="caution">
    <text evidence="2">The sequence shown here is derived from an EMBL/GenBank/DDBJ whole genome shotgun (WGS) entry which is preliminary data.</text>
</comment>
<feature type="region of interest" description="Disordered" evidence="1">
    <location>
        <begin position="33"/>
        <end position="83"/>
    </location>
</feature>
<evidence type="ECO:0000256" key="1">
    <source>
        <dbReference type="SAM" id="MobiDB-lite"/>
    </source>
</evidence>
<organism evidence="2 3">
    <name type="scientific">Marinobacterium mangrovicola</name>
    <dbReference type="NCBI Taxonomy" id="1476959"/>
    <lineage>
        <taxon>Bacteria</taxon>
        <taxon>Pseudomonadati</taxon>
        <taxon>Pseudomonadota</taxon>
        <taxon>Gammaproteobacteria</taxon>
        <taxon>Oceanospirillales</taxon>
        <taxon>Oceanospirillaceae</taxon>
        <taxon>Marinobacterium</taxon>
    </lineage>
</organism>
<dbReference type="AlphaFoldDB" id="A0A4R1GGE9"/>
<dbReference type="Proteomes" id="UP000294546">
    <property type="component" value="Unassembled WGS sequence"/>
</dbReference>
<reference evidence="2 3" key="1">
    <citation type="submission" date="2019-03" db="EMBL/GenBank/DDBJ databases">
        <title>Genomic Encyclopedia of Archaeal and Bacterial Type Strains, Phase II (KMG-II): from individual species to whole genera.</title>
        <authorList>
            <person name="Goeker M."/>
        </authorList>
    </citation>
    <scope>NUCLEOTIDE SEQUENCE [LARGE SCALE GENOMIC DNA]</scope>
    <source>
        <strain evidence="2 3">DSM 27697</strain>
    </source>
</reference>
<keyword evidence="3" id="KW-1185">Reference proteome</keyword>
<evidence type="ECO:0000313" key="2">
    <source>
        <dbReference type="EMBL" id="TCK05745.1"/>
    </source>
</evidence>
<sequence length="207" mass="21532">MALIESAQGLEQTLVRLKGCPALCVGLSRRSTTTPSKARLDSEPARKPARAGLLVTDSRQATSLPSKWRRDQGPLSNPVSEDGCPALGVGLSRRSATAPSKAQLDSEPVCKPGCWLLLLASHQPAFKVAPRSGFAQQPGVWKSRSALIANQPFSLTGRVTSAPGFRNGRASSVLLPAGAVCACRGRNAERVRSSPSAPGGSPGGHSC</sequence>
<dbReference type="EMBL" id="SMFU01000009">
    <property type="protein sequence ID" value="TCK05745.1"/>
    <property type="molecule type" value="Genomic_DNA"/>
</dbReference>
<evidence type="ECO:0000313" key="3">
    <source>
        <dbReference type="Proteomes" id="UP000294546"/>
    </source>
</evidence>